<organism evidence="3 4">
    <name type="scientific">Streptomyces halstedii</name>
    <dbReference type="NCBI Taxonomy" id="1944"/>
    <lineage>
        <taxon>Bacteria</taxon>
        <taxon>Bacillati</taxon>
        <taxon>Actinomycetota</taxon>
        <taxon>Actinomycetes</taxon>
        <taxon>Kitasatosporales</taxon>
        <taxon>Streptomycetaceae</taxon>
        <taxon>Streptomyces</taxon>
    </lineage>
</organism>
<reference evidence="3 4" key="1">
    <citation type="submission" date="2020-01" db="EMBL/GenBank/DDBJ databases">
        <title>Insect and environment-associated Actinomycetes.</title>
        <authorList>
            <person name="Currrie C."/>
            <person name="Chevrette M."/>
            <person name="Carlson C."/>
            <person name="Stubbendieck R."/>
            <person name="Wendt-Pienkowski E."/>
        </authorList>
    </citation>
    <scope>NUCLEOTIDE SEQUENCE [LARGE SCALE GENOMIC DNA]</scope>
    <source>
        <strain evidence="3 4">SID11342</strain>
    </source>
</reference>
<reference evidence="2 5" key="2">
    <citation type="submission" date="2021-07" db="EMBL/GenBank/DDBJ databases">
        <title>Sequencing Streptomyces halstedii LGO-A4 genome an citrus endophytic actinomycete.</title>
        <authorList>
            <person name="Samborskyy M."/>
            <person name="Scott N."/>
            <person name="Deglau R."/>
            <person name="Dickens S."/>
            <person name="Oliveira L.G."/>
        </authorList>
    </citation>
    <scope>NUCLEOTIDE SEQUENCE [LARGE SCALE GENOMIC DNA]</scope>
    <source>
        <strain evidence="2 5">LGO-A4</strain>
    </source>
</reference>
<evidence type="ECO:0008006" key="6">
    <source>
        <dbReference type="Google" id="ProtNLM"/>
    </source>
</evidence>
<keyword evidence="5" id="KW-1185">Reference proteome</keyword>
<feature type="chain" id="PRO_5039262507" description="Endo-1,4-beta-xylanase" evidence="1">
    <location>
        <begin position="26"/>
        <end position="83"/>
    </location>
</feature>
<evidence type="ECO:0000313" key="2">
    <source>
        <dbReference type="EMBL" id="MBV7672919.1"/>
    </source>
</evidence>
<proteinExistence type="predicted"/>
<dbReference type="EMBL" id="JAAGLQ010000163">
    <property type="protein sequence ID" value="NEA15356.1"/>
    <property type="molecule type" value="Genomic_DNA"/>
</dbReference>
<sequence>MVRRIAITLATVAAAGFVAAAPAAAGDWEGGQLGAAYQSVEGSRQAGEFVNVGGPYGITFAKENKAHFESVDAYLWAEYAHGH</sequence>
<name>A0A6N9U0F1_STRHA</name>
<feature type="signal peptide" evidence="1">
    <location>
        <begin position="1"/>
        <end position="25"/>
    </location>
</feature>
<dbReference type="RefSeq" id="WP_164343211.1">
    <property type="nucleotide sequence ID" value="NZ_JAAGLQ010000163.1"/>
</dbReference>
<dbReference type="Proteomes" id="UP000471293">
    <property type="component" value="Unassembled WGS sequence"/>
</dbReference>
<comment type="caution">
    <text evidence="3">The sequence shown here is derived from an EMBL/GenBank/DDBJ whole genome shotgun (WGS) entry which is preliminary data.</text>
</comment>
<dbReference type="EMBL" id="JAHUVW010000001">
    <property type="protein sequence ID" value="MBV7672919.1"/>
    <property type="molecule type" value="Genomic_DNA"/>
</dbReference>
<evidence type="ECO:0000313" key="5">
    <source>
        <dbReference type="Proteomes" id="UP000735541"/>
    </source>
</evidence>
<accession>A0A6N9U0F1</accession>
<evidence type="ECO:0000313" key="4">
    <source>
        <dbReference type="Proteomes" id="UP000471293"/>
    </source>
</evidence>
<dbReference type="Proteomes" id="UP000735541">
    <property type="component" value="Unassembled WGS sequence"/>
</dbReference>
<keyword evidence="1" id="KW-0732">Signal</keyword>
<evidence type="ECO:0000256" key="1">
    <source>
        <dbReference type="SAM" id="SignalP"/>
    </source>
</evidence>
<dbReference type="AlphaFoldDB" id="A0A6N9U0F1"/>
<evidence type="ECO:0000313" key="3">
    <source>
        <dbReference type="EMBL" id="NEA15356.1"/>
    </source>
</evidence>
<gene>
    <name evidence="3" type="ORF">G3I29_07390</name>
    <name evidence="2" type="ORF">STHAL_26085</name>
</gene>
<protein>
    <recommendedName>
        <fullName evidence="6">Endo-1,4-beta-xylanase</fullName>
    </recommendedName>
</protein>